<keyword evidence="2" id="KW-0812">Transmembrane</keyword>
<dbReference type="Proteomes" id="UP000182444">
    <property type="component" value="Chromosome 1E"/>
</dbReference>
<dbReference type="EMBL" id="CP017557">
    <property type="protein sequence ID" value="AOW05226.1"/>
    <property type="molecule type" value="Genomic_DNA"/>
</dbReference>
<dbReference type="VEuPathDB" id="FungiDB:YALI0_E10329g"/>
<dbReference type="VEuPathDB" id="FungiDB:YALI1_E13011g"/>
<evidence type="ECO:0000313" key="6">
    <source>
        <dbReference type="Proteomes" id="UP000182444"/>
    </source>
</evidence>
<dbReference type="Pfam" id="PF00615">
    <property type="entry name" value="RGS"/>
    <property type="match status" value="1"/>
</dbReference>
<dbReference type="EMBL" id="KZ859007">
    <property type="protein sequence ID" value="RDW25264.1"/>
    <property type="molecule type" value="Genomic_DNA"/>
</dbReference>
<proteinExistence type="predicted"/>
<dbReference type="InterPro" id="IPR044926">
    <property type="entry name" value="RGS_subdomain_2"/>
</dbReference>
<dbReference type="InterPro" id="IPR036305">
    <property type="entry name" value="RGS_sf"/>
</dbReference>
<organism evidence="4 6">
    <name type="scientific">Yarrowia lipolytica</name>
    <name type="common">Candida lipolytica</name>
    <dbReference type="NCBI Taxonomy" id="4952"/>
    <lineage>
        <taxon>Eukaryota</taxon>
        <taxon>Fungi</taxon>
        <taxon>Dikarya</taxon>
        <taxon>Ascomycota</taxon>
        <taxon>Saccharomycotina</taxon>
        <taxon>Dipodascomycetes</taxon>
        <taxon>Dipodascales</taxon>
        <taxon>Dipodascales incertae sedis</taxon>
        <taxon>Yarrowia</taxon>
    </lineage>
</organism>
<dbReference type="KEGG" id="yli:2912596"/>
<evidence type="ECO:0000313" key="4">
    <source>
        <dbReference type="EMBL" id="AOW05226.1"/>
    </source>
</evidence>
<evidence type="ECO:0000313" key="5">
    <source>
        <dbReference type="EMBL" id="RDW25264.1"/>
    </source>
</evidence>
<dbReference type="Proteomes" id="UP000256601">
    <property type="component" value="Unassembled WGS sequence"/>
</dbReference>
<feature type="transmembrane region" description="Helical" evidence="2">
    <location>
        <begin position="485"/>
        <end position="507"/>
    </location>
</feature>
<feature type="transmembrane region" description="Helical" evidence="2">
    <location>
        <begin position="514"/>
        <end position="533"/>
    </location>
</feature>
<keyword evidence="2" id="KW-0472">Membrane</keyword>
<dbReference type="GO" id="GO:0005886">
    <property type="term" value="C:plasma membrane"/>
    <property type="evidence" value="ECO:0007669"/>
    <property type="project" value="TreeGrafter"/>
</dbReference>
<dbReference type="SMART" id="SM00315">
    <property type="entry name" value="RGS"/>
    <property type="match status" value="1"/>
</dbReference>
<evidence type="ECO:0000259" key="3">
    <source>
        <dbReference type="PROSITE" id="PS50132"/>
    </source>
</evidence>
<reference evidence="4 6" key="1">
    <citation type="journal article" date="2016" name="PLoS ONE">
        <title>Sequence Assembly of Yarrowia lipolytica Strain W29/CLIB89 Shows Transposable Element Diversity.</title>
        <authorList>
            <person name="Magnan C."/>
            <person name="Yu J."/>
            <person name="Chang I."/>
            <person name="Jahn E."/>
            <person name="Kanomata Y."/>
            <person name="Wu J."/>
            <person name="Zeller M."/>
            <person name="Oakes M."/>
            <person name="Baldi P."/>
            <person name="Sandmeyer S."/>
        </authorList>
    </citation>
    <scope>NUCLEOTIDE SEQUENCE [LARGE SCALE GENOMIC DNA]</scope>
    <source>
        <strain evidence="4">CLIB89</strain>
        <strain evidence="6">CLIB89(W29)</strain>
    </source>
</reference>
<dbReference type="AlphaFoldDB" id="A0A1H6PYP9"/>
<feature type="region of interest" description="Disordered" evidence="1">
    <location>
        <begin position="191"/>
        <end position="230"/>
    </location>
</feature>
<dbReference type="eggNOG" id="ENOG502QRI8">
    <property type="taxonomic scope" value="Eukaryota"/>
</dbReference>
<evidence type="ECO:0000256" key="2">
    <source>
        <dbReference type="SAM" id="Phobius"/>
    </source>
</evidence>
<gene>
    <name evidence="5" type="ORF">B0I71DRAFT_132930</name>
    <name evidence="4" type="ORF">YALI1_E13011g</name>
</gene>
<sequence>MSLTRLPQDERKRLPTLFEVLNRKSLAPVDLWSFYVYTRDQHRGVDYLDFWLDVVQHLSLCRHYIRGLRQSILASEHTNLSISNITGQGLAEQSRESSILLETLIHDHNLLEDGDSHRLSEYLRGENLLSDHDSSAASRLSALLGAMHVRESQISDDHAPSNRSERFMMNLEEKRASHLSNASSNLFQSAAASPIDEEDAGEEHGMVRPGSRASMTHSLQGSSRLSLNRKSSRASLGLAAQAQPSLQQLYDEEQTNLSMSNVSQSQIGPTLQSQLQFPSPDNSGEQPQQQPQTPQPQSALPQQPQPTGPNLATRRNSQLSQILPQSPNANSPLLGTQPASPLQTQLNALPQTLPQPRGPIGVDSRASSQPLTLEIIEKLFPKRNEHGVMSDVNSPNFITRERIRESSQQILVTYFMPGAERELALPAPLMESVRTAIEQQGRDDPEVFDECREYVFQILEREVFPGFLATKALGNLVPLGALVRMVAGLVAVFGAVWTGFCLIFLNYSRTERVWVLLPFAIGWYLVIAGLFSLDPIQAVLGFSESSLTKRVRIKEPFVRRLLLIRSSWVMLWVVIVTACFTVIFACVPGHRL</sequence>
<accession>A0A1H6PYP9</accession>
<name>A0A1H6PYP9_YARLL</name>
<dbReference type="OMA" id="VYSWFGV"/>
<reference evidence="5 7" key="2">
    <citation type="submission" date="2018-07" db="EMBL/GenBank/DDBJ databases">
        <title>Draft Genome Assemblies for Five Robust Yarrowia lipolytica Strains Exhibiting High Lipid Production and Pentose Sugar Utilization and Sugar Alcohol Secretion from Undetoxified Lignocellulosic Biomass Hydrolysates.</title>
        <authorList>
            <consortium name="DOE Joint Genome Institute"/>
            <person name="Walker C."/>
            <person name="Ryu S."/>
            <person name="Na H."/>
            <person name="Zane M."/>
            <person name="LaButti K."/>
            <person name="Lipzen A."/>
            <person name="Haridas S."/>
            <person name="Barry K."/>
            <person name="Grigoriev I.V."/>
            <person name="Quarterman J."/>
            <person name="Slininger P."/>
            <person name="Dien B."/>
            <person name="Trinh C.T."/>
        </authorList>
    </citation>
    <scope>NUCLEOTIDE SEQUENCE [LARGE SCALE GENOMIC DNA]</scope>
    <source>
        <strain evidence="5 7">YB392</strain>
    </source>
</reference>
<dbReference type="SUPFAM" id="SSF48097">
    <property type="entry name" value="Regulator of G-protein signaling, RGS"/>
    <property type="match status" value="1"/>
</dbReference>
<protein>
    <recommendedName>
        <fullName evidence="3">RGS domain-containing protein</fullName>
    </recommendedName>
</protein>
<dbReference type="InterPro" id="IPR052246">
    <property type="entry name" value="Cell_Polariz_PKAAnc"/>
</dbReference>
<keyword evidence="2" id="KW-1133">Transmembrane helix</keyword>
<feature type="transmembrane region" description="Helical" evidence="2">
    <location>
        <begin position="568"/>
        <end position="587"/>
    </location>
</feature>
<feature type="compositionally biased region" description="Polar residues" evidence="1">
    <location>
        <begin position="258"/>
        <end position="285"/>
    </location>
</feature>
<dbReference type="PROSITE" id="PS50132">
    <property type="entry name" value="RGS"/>
    <property type="match status" value="1"/>
</dbReference>
<feature type="compositionally biased region" description="Low complexity" evidence="1">
    <location>
        <begin position="286"/>
        <end position="302"/>
    </location>
</feature>
<dbReference type="Gene3D" id="1.10.167.10">
    <property type="entry name" value="Regulator of G-protein Signalling 4, domain 2"/>
    <property type="match status" value="1"/>
</dbReference>
<dbReference type="PANTHER" id="PTHR13155">
    <property type="entry name" value="A-KINASE ANCHOR PROTEINS"/>
    <property type="match status" value="1"/>
</dbReference>
<dbReference type="PANTHER" id="PTHR13155:SF1">
    <property type="entry name" value="A-KINASE ANCHOR PROTEIN 10, MITOCHONDRIAL"/>
    <property type="match status" value="1"/>
</dbReference>
<evidence type="ECO:0000256" key="1">
    <source>
        <dbReference type="SAM" id="MobiDB-lite"/>
    </source>
</evidence>
<feature type="region of interest" description="Disordered" evidence="1">
    <location>
        <begin position="258"/>
        <end position="313"/>
    </location>
</feature>
<dbReference type="InterPro" id="IPR016137">
    <property type="entry name" value="RGS"/>
</dbReference>
<dbReference type="GO" id="GO:0008104">
    <property type="term" value="P:intracellular protein localization"/>
    <property type="evidence" value="ECO:0007669"/>
    <property type="project" value="TreeGrafter"/>
</dbReference>
<feature type="domain" description="RGS" evidence="3">
    <location>
        <begin position="399"/>
        <end position="477"/>
    </location>
</feature>
<dbReference type="GeneID" id="2912596"/>
<evidence type="ECO:0000313" key="7">
    <source>
        <dbReference type="Proteomes" id="UP000256601"/>
    </source>
</evidence>